<evidence type="ECO:0000256" key="1">
    <source>
        <dbReference type="SAM" id="MobiDB-lite"/>
    </source>
</evidence>
<evidence type="ECO:0000313" key="3">
    <source>
        <dbReference type="Proteomes" id="UP000194236"/>
    </source>
</evidence>
<feature type="compositionally biased region" description="Basic and acidic residues" evidence="1">
    <location>
        <begin position="146"/>
        <end position="164"/>
    </location>
</feature>
<dbReference type="EMBL" id="MUJZ01009350">
    <property type="protein sequence ID" value="OTF82253.1"/>
    <property type="molecule type" value="Genomic_DNA"/>
</dbReference>
<proteinExistence type="predicted"/>
<evidence type="ECO:0000313" key="2">
    <source>
        <dbReference type="EMBL" id="OTF82253.1"/>
    </source>
</evidence>
<feature type="compositionally biased region" description="Polar residues" evidence="1">
    <location>
        <begin position="1"/>
        <end position="13"/>
    </location>
</feature>
<comment type="caution">
    <text evidence="2">The sequence shown here is derived from an EMBL/GenBank/DDBJ whole genome shotgun (WGS) entry which is preliminary data.</text>
</comment>
<accession>A0A1Y3BR37</accession>
<feature type="region of interest" description="Disordered" evidence="1">
    <location>
        <begin position="124"/>
        <end position="164"/>
    </location>
</feature>
<gene>
    <name evidence="2" type="ORF">BLA29_006516</name>
</gene>
<name>A0A1Y3BR37_EURMA</name>
<dbReference type="Proteomes" id="UP000194236">
    <property type="component" value="Unassembled WGS sequence"/>
</dbReference>
<reference evidence="2 3" key="1">
    <citation type="submission" date="2017-03" db="EMBL/GenBank/DDBJ databases">
        <title>Genome Survey of Euroglyphus maynei.</title>
        <authorList>
            <person name="Arlian L.G."/>
            <person name="Morgan M.S."/>
            <person name="Rider S.D."/>
        </authorList>
    </citation>
    <scope>NUCLEOTIDE SEQUENCE [LARGE SCALE GENOMIC DNA]</scope>
    <source>
        <strain evidence="2">Arlian Lab</strain>
        <tissue evidence="2">Whole body</tissue>
    </source>
</reference>
<sequence>MSTSPEKQSVNEVNSSTTKSNDDDDDSSIQNLSNDGKSNEENSVLMDIVKEQVQRTYVRVERNRKNPNQLLYVTKQSQDNWIKGTIEPPVTQTSSSISQKARECLMRSSLTKAFIPDEIEAIELKSQSTTGNRKKQRRKRKHRRAKTDIKCYDEIRDRYETQEQ</sequence>
<feature type="region of interest" description="Disordered" evidence="1">
    <location>
        <begin position="1"/>
        <end position="45"/>
    </location>
</feature>
<dbReference type="AlphaFoldDB" id="A0A1Y3BR37"/>
<keyword evidence="3" id="KW-1185">Reference proteome</keyword>
<feature type="non-terminal residue" evidence="2">
    <location>
        <position position="164"/>
    </location>
</feature>
<dbReference type="OrthoDB" id="10545821at2759"/>
<feature type="compositionally biased region" description="Basic residues" evidence="1">
    <location>
        <begin position="132"/>
        <end position="145"/>
    </location>
</feature>
<organism evidence="2 3">
    <name type="scientific">Euroglyphus maynei</name>
    <name type="common">Mayne's house dust mite</name>
    <dbReference type="NCBI Taxonomy" id="6958"/>
    <lineage>
        <taxon>Eukaryota</taxon>
        <taxon>Metazoa</taxon>
        <taxon>Ecdysozoa</taxon>
        <taxon>Arthropoda</taxon>
        <taxon>Chelicerata</taxon>
        <taxon>Arachnida</taxon>
        <taxon>Acari</taxon>
        <taxon>Acariformes</taxon>
        <taxon>Sarcoptiformes</taxon>
        <taxon>Astigmata</taxon>
        <taxon>Psoroptidia</taxon>
        <taxon>Analgoidea</taxon>
        <taxon>Pyroglyphidae</taxon>
        <taxon>Pyroglyphinae</taxon>
        <taxon>Euroglyphus</taxon>
    </lineage>
</organism>
<protein>
    <submittedName>
        <fullName evidence="2">Uncharacterized protein</fullName>
    </submittedName>
</protein>